<dbReference type="AlphaFoldDB" id="A0A1X6MU66"/>
<evidence type="ECO:0000259" key="3">
    <source>
        <dbReference type="Pfam" id="PF20151"/>
    </source>
</evidence>
<evidence type="ECO:0000313" key="4">
    <source>
        <dbReference type="EMBL" id="OSX59800.1"/>
    </source>
</evidence>
<dbReference type="InterPro" id="IPR045340">
    <property type="entry name" value="DUF6533"/>
</dbReference>
<dbReference type="OrthoDB" id="2771516at2759"/>
<proteinExistence type="predicted"/>
<gene>
    <name evidence="4" type="ORF">POSPLADRAFT_1149205</name>
</gene>
<feature type="compositionally biased region" description="Basic and acidic residues" evidence="1">
    <location>
        <begin position="330"/>
        <end position="348"/>
    </location>
</feature>
<dbReference type="RefSeq" id="XP_024336594.1">
    <property type="nucleotide sequence ID" value="XM_024486282.1"/>
</dbReference>
<feature type="transmembrane region" description="Helical" evidence="2">
    <location>
        <begin position="162"/>
        <end position="183"/>
    </location>
</feature>
<evidence type="ECO:0000313" key="5">
    <source>
        <dbReference type="Proteomes" id="UP000194127"/>
    </source>
</evidence>
<feature type="domain" description="DUF6533" evidence="3">
    <location>
        <begin position="90"/>
        <end position="127"/>
    </location>
</feature>
<evidence type="ECO:0000256" key="2">
    <source>
        <dbReference type="SAM" id="Phobius"/>
    </source>
</evidence>
<sequence length="375" mass="41138">MSGGLMNSAKVGHVQGRSRGLRDRAPSGSELWALGFDQPNLLCQFSFSSVHHDVASFFDLPTQNVRPEISSEECQTQPIPNSSEVSRMGLFLYDYVINFNQEHHVVWSCRVTGGVAVFVALRYATLAAYIVEIIYISTQCATYFAQAAFAAIRVYAIQRGRWPLSVVVMALGLVPVATNIYAVSQVKLVDAFQYCLLDSAISINNQHICKDDPYTSGGQSTRSIPSSNLMPHYRIISALNAANIVTNLLEGTGIDITMPVEIFSTVLLCRFYLNLRRVADKDDPVGPAASISSTTFSSRITGNMGEMLEFGSYLPDDLSLNSDADAMEQQTHDAVEQEEGRVEYRSSPEDTLGSEDGASNQKAWQRLEAEISSSS</sequence>
<feature type="region of interest" description="Disordered" evidence="1">
    <location>
        <begin position="1"/>
        <end position="23"/>
    </location>
</feature>
<dbReference type="Proteomes" id="UP000194127">
    <property type="component" value="Unassembled WGS sequence"/>
</dbReference>
<dbReference type="EMBL" id="KZ110601">
    <property type="protein sequence ID" value="OSX59800.1"/>
    <property type="molecule type" value="Genomic_DNA"/>
</dbReference>
<reference evidence="4 5" key="1">
    <citation type="submission" date="2017-04" db="EMBL/GenBank/DDBJ databases">
        <title>Genome Sequence of the Model Brown-Rot Fungus Postia placenta SB12.</title>
        <authorList>
            <consortium name="DOE Joint Genome Institute"/>
            <person name="Gaskell J."/>
            <person name="Kersten P."/>
            <person name="Larrondo L.F."/>
            <person name="Canessa P."/>
            <person name="Martinez D."/>
            <person name="Hibbett D."/>
            <person name="Schmoll M."/>
            <person name="Kubicek C.P."/>
            <person name="Martinez A.T."/>
            <person name="Yadav J."/>
            <person name="Master E."/>
            <person name="Magnuson J.K."/>
            <person name="James T."/>
            <person name="Yaver D."/>
            <person name="Berka R."/>
            <person name="Labutti K."/>
            <person name="Lipzen A."/>
            <person name="Aerts A."/>
            <person name="Barry K."/>
            <person name="Henrissat B."/>
            <person name="Blanchette R."/>
            <person name="Grigoriev I."/>
            <person name="Cullen D."/>
        </authorList>
    </citation>
    <scope>NUCLEOTIDE SEQUENCE [LARGE SCALE GENOMIC DNA]</scope>
    <source>
        <strain evidence="4 5">MAD-698-R-SB12</strain>
    </source>
</reference>
<keyword evidence="2" id="KW-0812">Transmembrane</keyword>
<keyword evidence="2" id="KW-0472">Membrane</keyword>
<name>A0A1X6MU66_9APHY</name>
<keyword evidence="5" id="KW-1185">Reference proteome</keyword>
<organism evidence="4 5">
    <name type="scientific">Postia placenta MAD-698-R-SB12</name>
    <dbReference type="NCBI Taxonomy" id="670580"/>
    <lineage>
        <taxon>Eukaryota</taxon>
        <taxon>Fungi</taxon>
        <taxon>Dikarya</taxon>
        <taxon>Basidiomycota</taxon>
        <taxon>Agaricomycotina</taxon>
        <taxon>Agaricomycetes</taxon>
        <taxon>Polyporales</taxon>
        <taxon>Adustoporiaceae</taxon>
        <taxon>Rhodonia</taxon>
    </lineage>
</organism>
<accession>A0A1X6MU66</accession>
<dbReference type="GeneID" id="36331231"/>
<evidence type="ECO:0000256" key="1">
    <source>
        <dbReference type="SAM" id="MobiDB-lite"/>
    </source>
</evidence>
<dbReference type="Pfam" id="PF20151">
    <property type="entry name" value="DUF6533"/>
    <property type="match status" value="1"/>
</dbReference>
<protein>
    <recommendedName>
        <fullName evidence="3">DUF6533 domain-containing protein</fullName>
    </recommendedName>
</protein>
<keyword evidence="2" id="KW-1133">Transmembrane helix</keyword>
<feature type="region of interest" description="Disordered" evidence="1">
    <location>
        <begin position="326"/>
        <end position="362"/>
    </location>
</feature>